<name>A0AAP0LBG6_9MAGN</name>
<evidence type="ECO:0000313" key="1">
    <source>
        <dbReference type="EMBL" id="KAK9168028.1"/>
    </source>
</evidence>
<keyword evidence="2" id="KW-1185">Reference proteome</keyword>
<accession>A0AAP0LBG6</accession>
<dbReference type="EMBL" id="JBBNAF010000001">
    <property type="protein sequence ID" value="KAK9168028.1"/>
    <property type="molecule type" value="Genomic_DNA"/>
</dbReference>
<proteinExistence type="predicted"/>
<dbReference type="Proteomes" id="UP001420932">
    <property type="component" value="Unassembled WGS sequence"/>
</dbReference>
<reference evidence="1 2" key="1">
    <citation type="submission" date="2024-01" db="EMBL/GenBank/DDBJ databases">
        <title>Genome assemblies of Stephania.</title>
        <authorList>
            <person name="Yang L."/>
        </authorList>
    </citation>
    <scope>NUCLEOTIDE SEQUENCE [LARGE SCALE GENOMIC DNA]</scope>
    <source>
        <strain evidence="1">YNDBR</strain>
        <tissue evidence="1">Leaf</tissue>
    </source>
</reference>
<comment type="caution">
    <text evidence="1">The sequence shown here is derived from an EMBL/GenBank/DDBJ whole genome shotgun (WGS) entry which is preliminary data.</text>
</comment>
<gene>
    <name evidence="1" type="ORF">Syun_000168</name>
</gene>
<dbReference type="AlphaFoldDB" id="A0AAP0LBG6"/>
<organism evidence="1 2">
    <name type="scientific">Stephania yunnanensis</name>
    <dbReference type="NCBI Taxonomy" id="152371"/>
    <lineage>
        <taxon>Eukaryota</taxon>
        <taxon>Viridiplantae</taxon>
        <taxon>Streptophyta</taxon>
        <taxon>Embryophyta</taxon>
        <taxon>Tracheophyta</taxon>
        <taxon>Spermatophyta</taxon>
        <taxon>Magnoliopsida</taxon>
        <taxon>Ranunculales</taxon>
        <taxon>Menispermaceae</taxon>
        <taxon>Menispermoideae</taxon>
        <taxon>Cissampelideae</taxon>
        <taxon>Stephania</taxon>
    </lineage>
</organism>
<protein>
    <submittedName>
        <fullName evidence="1">Uncharacterized protein</fullName>
    </submittedName>
</protein>
<evidence type="ECO:0000313" key="2">
    <source>
        <dbReference type="Proteomes" id="UP001420932"/>
    </source>
</evidence>
<sequence length="84" mass="9725">MSFSSSDENFDSCRQPQLIGNQGYDLYFVHCCYMCLNYVLWRLRLVGLRSKSNQWLGEQLYEEKVSWCLPFAASTAVFASEVGH</sequence>